<dbReference type="GO" id="GO:0003682">
    <property type="term" value="F:chromatin binding"/>
    <property type="evidence" value="ECO:0007669"/>
    <property type="project" value="TreeGrafter"/>
</dbReference>
<dbReference type="SMART" id="SM00384">
    <property type="entry name" value="AT_hook"/>
    <property type="match status" value="2"/>
</dbReference>
<keyword evidence="2" id="KW-0805">Transcription regulation</keyword>
<protein>
    <submittedName>
        <fullName evidence="7">[Histone H3]-lysine(27) N-trimethyltransferase</fullName>
    </submittedName>
</protein>
<evidence type="ECO:0000256" key="5">
    <source>
        <dbReference type="SAM" id="MobiDB-lite"/>
    </source>
</evidence>
<dbReference type="GO" id="GO:0005634">
    <property type="term" value="C:nucleus"/>
    <property type="evidence" value="ECO:0007669"/>
    <property type="project" value="UniProtKB-SubCell"/>
</dbReference>
<reference evidence="7" key="1">
    <citation type="submission" date="2016-11" db="UniProtKB">
        <authorList>
            <consortium name="WormBaseParasite"/>
        </authorList>
    </citation>
    <scope>IDENTIFICATION</scope>
</reference>
<evidence type="ECO:0000313" key="7">
    <source>
        <dbReference type="WBParaSite" id="Hba_14304"/>
    </source>
</evidence>
<feature type="region of interest" description="Disordered" evidence="5">
    <location>
        <begin position="610"/>
        <end position="663"/>
    </location>
</feature>
<keyword evidence="6" id="KW-1185">Reference proteome</keyword>
<sequence>MAPVPEPGATPPGTTFKRPRGRPRKNAEAVAEQDPPMLADTSSPPPMSFNRPRGRPRKVVDVEIDTTGSTSSTRPVVAGPTRPSGQRSRGGRKRRVHSAPAKRTKEDEKHDKNGQETMEIDDEDDEEDEKYDEYLLKECTEKVMDHFRKVQEHYRKRIKEEAAPEFKRAISSLPIRSYHTYNNVQPVPLHLHEEDPEQFADTAKVSDRRNGSTQRCGVRWLPAVELRPRTAYWVHTEYNVKGIHGADTGCGEYINDYMMFHLLDSLKSEWEDKGPEVMEHFYYSIFKLFPNKLSHRQLVYARADLEERFAPDRMPSKSAQEMRSRKDNEFHSVSVLMCGKCHQYDCLLHVITLKLLGACEEEKMRMKRKPGLRVDSEEPCGPDCYMNDPRAQALRVAFDRESNGEIPTIPNLPGQTPTAPPLPYRNPSVMNIFRTLISSDKVNICEVARHMVMITQDIGHPIKSCKELFHLSITFPRSRRDVSPEMKKVSDRDKHRSFRSFTWADGKGQVDNSTRMVPCKHSGVCGPSTDCRCFQKNGICNKYCSCGPECKMKFPGCRCQPGYQISQRATFNITISPIISMIFFPIFRLEYRVLLGGVVSLMKKQKRSQLTRCTPESDSSRTSVNGSQSKEEELRKAVLKKATNGNIKSGASGTRGKGRKRKI</sequence>
<keyword evidence="4" id="KW-0539">Nucleus</keyword>
<evidence type="ECO:0000256" key="4">
    <source>
        <dbReference type="ARBA" id="ARBA00023242"/>
    </source>
</evidence>
<dbReference type="GO" id="GO:0003677">
    <property type="term" value="F:DNA binding"/>
    <property type="evidence" value="ECO:0007669"/>
    <property type="project" value="InterPro"/>
</dbReference>
<name>A0A1I7XAB2_HETBA</name>
<dbReference type="GO" id="GO:0031507">
    <property type="term" value="P:heterochromatin formation"/>
    <property type="evidence" value="ECO:0007669"/>
    <property type="project" value="TreeGrafter"/>
</dbReference>
<dbReference type="Pfam" id="PF02178">
    <property type="entry name" value="AT_hook"/>
    <property type="match status" value="2"/>
</dbReference>
<feature type="compositionally biased region" description="Basic and acidic residues" evidence="5">
    <location>
        <begin position="103"/>
        <end position="114"/>
    </location>
</feature>
<dbReference type="PANTHER" id="PTHR45747:SF4">
    <property type="entry name" value="HISTONE-LYSINE N-METHYLTRANSFERASE E(Z)"/>
    <property type="match status" value="1"/>
</dbReference>
<dbReference type="InterPro" id="IPR045318">
    <property type="entry name" value="EZH1/2-like"/>
</dbReference>
<feature type="compositionally biased region" description="Basic residues" evidence="5">
    <location>
        <begin position="89"/>
        <end position="102"/>
    </location>
</feature>
<dbReference type="Proteomes" id="UP000095283">
    <property type="component" value="Unplaced"/>
</dbReference>
<evidence type="ECO:0000256" key="1">
    <source>
        <dbReference type="ARBA" id="ARBA00004123"/>
    </source>
</evidence>
<dbReference type="AlphaFoldDB" id="A0A1I7XAB2"/>
<dbReference type="PANTHER" id="PTHR45747">
    <property type="entry name" value="HISTONE-LYSINE N-METHYLTRANSFERASE E(Z)"/>
    <property type="match status" value="1"/>
</dbReference>
<evidence type="ECO:0000256" key="3">
    <source>
        <dbReference type="ARBA" id="ARBA00023163"/>
    </source>
</evidence>
<dbReference type="InterPro" id="IPR017956">
    <property type="entry name" value="AT_hook_DNA-bd_motif"/>
</dbReference>
<dbReference type="Gene3D" id="2.170.270.10">
    <property type="entry name" value="SET domain"/>
    <property type="match status" value="1"/>
</dbReference>
<feature type="compositionally biased region" description="Polar residues" evidence="5">
    <location>
        <begin position="610"/>
        <end position="628"/>
    </location>
</feature>
<dbReference type="PROSITE" id="PS00354">
    <property type="entry name" value="HMGI_Y"/>
    <property type="match status" value="1"/>
</dbReference>
<dbReference type="WBParaSite" id="Hba_14304">
    <property type="protein sequence ID" value="Hba_14304"/>
    <property type="gene ID" value="Hba_14304"/>
</dbReference>
<dbReference type="InterPro" id="IPR046341">
    <property type="entry name" value="SET_dom_sf"/>
</dbReference>
<dbReference type="InterPro" id="IPR000637">
    <property type="entry name" value="HMGI/Y_DNA-bd_CS"/>
</dbReference>
<feature type="compositionally biased region" description="Acidic residues" evidence="5">
    <location>
        <begin position="118"/>
        <end position="129"/>
    </location>
</feature>
<proteinExistence type="predicted"/>
<keyword evidence="3" id="KW-0804">Transcription</keyword>
<accession>A0A1I7XAB2</accession>
<dbReference type="GO" id="GO:0006355">
    <property type="term" value="P:regulation of DNA-templated transcription"/>
    <property type="evidence" value="ECO:0007669"/>
    <property type="project" value="InterPro"/>
</dbReference>
<feature type="compositionally biased region" description="Polar residues" evidence="5">
    <location>
        <begin position="643"/>
        <end position="652"/>
    </location>
</feature>
<feature type="region of interest" description="Disordered" evidence="5">
    <location>
        <begin position="1"/>
        <end position="129"/>
    </location>
</feature>
<evidence type="ECO:0000313" key="6">
    <source>
        <dbReference type="Proteomes" id="UP000095283"/>
    </source>
</evidence>
<comment type="subcellular location">
    <subcellularLocation>
        <location evidence="1">Nucleus</location>
    </subcellularLocation>
</comment>
<dbReference type="GO" id="GO:0046976">
    <property type="term" value="F:histone H3K27 methyltransferase activity"/>
    <property type="evidence" value="ECO:0007669"/>
    <property type="project" value="TreeGrafter"/>
</dbReference>
<feature type="compositionally biased region" description="Pro residues" evidence="5">
    <location>
        <begin position="1"/>
        <end position="10"/>
    </location>
</feature>
<organism evidence="6 7">
    <name type="scientific">Heterorhabditis bacteriophora</name>
    <name type="common">Entomopathogenic nematode worm</name>
    <dbReference type="NCBI Taxonomy" id="37862"/>
    <lineage>
        <taxon>Eukaryota</taxon>
        <taxon>Metazoa</taxon>
        <taxon>Ecdysozoa</taxon>
        <taxon>Nematoda</taxon>
        <taxon>Chromadorea</taxon>
        <taxon>Rhabditida</taxon>
        <taxon>Rhabditina</taxon>
        <taxon>Rhabditomorpha</taxon>
        <taxon>Strongyloidea</taxon>
        <taxon>Heterorhabditidae</taxon>
        <taxon>Heterorhabditis</taxon>
    </lineage>
</organism>
<evidence type="ECO:0000256" key="2">
    <source>
        <dbReference type="ARBA" id="ARBA00023015"/>
    </source>
</evidence>